<evidence type="ECO:0000256" key="1">
    <source>
        <dbReference type="SAM" id="Phobius"/>
    </source>
</evidence>
<evidence type="ECO:0000313" key="2">
    <source>
        <dbReference type="EMBL" id="SBT15781.1"/>
    </source>
</evidence>
<name>A0A1C3JKR5_9VIBR</name>
<reference evidence="3" key="1">
    <citation type="submission" date="2016-06" db="EMBL/GenBank/DDBJ databases">
        <authorList>
            <person name="Rodrigo-Torres L."/>
            <person name="Arahal D.R."/>
        </authorList>
    </citation>
    <scope>NUCLEOTIDE SEQUENCE [LARGE SCALE GENOMIC DNA]</scope>
    <source>
        <strain evidence="3">CECT 7224</strain>
    </source>
</reference>
<keyword evidence="1" id="KW-1133">Transmembrane helix</keyword>
<keyword evidence="3" id="KW-1185">Reference proteome</keyword>
<organism evidence="2 3">
    <name type="scientific">Vibrio celticus</name>
    <dbReference type="NCBI Taxonomy" id="446372"/>
    <lineage>
        <taxon>Bacteria</taxon>
        <taxon>Pseudomonadati</taxon>
        <taxon>Pseudomonadota</taxon>
        <taxon>Gammaproteobacteria</taxon>
        <taxon>Vibrionales</taxon>
        <taxon>Vibrionaceae</taxon>
        <taxon>Vibrio</taxon>
    </lineage>
</organism>
<proteinExistence type="predicted"/>
<dbReference type="Proteomes" id="UP000092819">
    <property type="component" value="Unassembled WGS sequence"/>
</dbReference>
<dbReference type="RefSeq" id="WP_139093605.1">
    <property type="nucleotide sequence ID" value="NZ_AP025463.1"/>
</dbReference>
<dbReference type="EMBL" id="FLQZ01000182">
    <property type="protein sequence ID" value="SBT15781.1"/>
    <property type="molecule type" value="Genomic_DNA"/>
</dbReference>
<protein>
    <submittedName>
        <fullName evidence="2">Uncharacterized protein</fullName>
    </submittedName>
</protein>
<evidence type="ECO:0000313" key="3">
    <source>
        <dbReference type="Proteomes" id="UP000092819"/>
    </source>
</evidence>
<dbReference type="AlphaFoldDB" id="A0A1C3JKR5"/>
<sequence length="60" mass="6641">MISKLSNYIRDVIDNPWILLTDIMNIVVICCGLGVVWSFFSIFYALGGGTASDLISPNSW</sequence>
<feature type="transmembrane region" description="Helical" evidence="1">
    <location>
        <begin position="23"/>
        <end position="46"/>
    </location>
</feature>
<gene>
    <name evidence="2" type="ORF">VCE7224_04592</name>
</gene>
<keyword evidence="1" id="KW-0812">Transmembrane</keyword>
<keyword evidence="1" id="KW-0472">Membrane</keyword>
<accession>A0A1C3JKR5</accession>